<evidence type="ECO:0000256" key="8">
    <source>
        <dbReference type="ARBA" id="ARBA00022801"/>
    </source>
</evidence>
<feature type="domain" description="Pectinesterase inhibitor" evidence="14">
    <location>
        <begin position="38"/>
        <end position="189"/>
    </location>
</feature>
<dbReference type="InterPro" id="IPR035513">
    <property type="entry name" value="Invertase/methylesterase_inhib"/>
</dbReference>
<dbReference type="PROSITE" id="PS51257">
    <property type="entry name" value="PROKAR_LIPOPROTEIN"/>
    <property type="match status" value="1"/>
</dbReference>
<dbReference type="CDD" id="cd15798">
    <property type="entry name" value="PMEI-like_3"/>
    <property type="match status" value="1"/>
</dbReference>
<keyword evidence="9 12" id="KW-0063">Aspartyl esterase</keyword>
<proteinExistence type="inferred from homology"/>
<comment type="pathway">
    <text evidence="2 12">Glycan metabolism; pectin degradation; 2-dehydro-3-deoxy-D-gluconate from pectin: step 1/5.</text>
</comment>
<keyword evidence="6" id="KW-0134">Cell wall</keyword>
<evidence type="ECO:0000256" key="4">
    <source>
        <dbReference type="ARBA" id="ARBA00007786"/>
    </source>
</evidence>
<dbReference type="InterPro" id="IPR011050">
    <property type="entry name" value="Pectin_lyase_fold/virulence"/>
</dbReference>
<comment type="subcellular location">
    <subcellularLocation>
        <location evidence="1">Secreted</location>
        <location evidence="1">Cell wall</location>
    </subcellularLocation>
</comment>
<evidence type="ECO:0000256" key="6">
    <source>
        <dbReference type="ARBA" id="ARBA00022512"/>
    </source>
</evidence>
<evidence type="ECO:0000256" key="3">
    <source>
        <dbReference type="ARBA" id="ARBA00006027"/>
    </source>
</evidence>
<keyword evidence="8 12" id="KW-0378">Hydrolase</keyword>
<feature type="transmembrane region" description="Helical" evidence="13">
    <location>
        <begin position="7"/>
        <end position="26"/>
    </location>
</feature>
<dbReference type="GO" id="GO:0045490">
    <property type="term" value="P:pectin catabolic process"/>
    <property type="evidence" value="ECO:0007669"/>
    <property type="project" value="UniProtKB-UniRule"/>
</dbReference>
<dbReference type="EMBL" id="JAAGAX010000013">
    <property type="protein sequence ID" value="KAF2293743.1"/>
    <property type="molecule type" value="Genomic_DNA"/>
</dbReference>
<dbReference type="NCBIfam" id="TIGR01614">
    <property type="entry name" value="PME_inhib"/>
    <property type="match status" value="1"/>
</dbReference>
<evidence type="ECO:0000256" key="13">
    <source>
        <dbReference type="SAM" id="Phobius"/>
    </source>
</evidence>
<dbReference type="Pfam" id="PF01095">
    <property type="entry name" value="Pectinesterase"/>
    <property type="match status" value="1"/>
</dbReference>
<evidence type="ECO:0000256" key="7">
    <source>
        <dbReference type="ARBA" id="ARBA00022525"/>
    </source>
</evidence>
<comment type="similarity">
    <text evidence="4">In the C-terminal section; belongs to the pectinesterase family.</text>
</comment>
<dbReference type="AlphaFoldDB" id="A0A6A6L0N1"/>
<sequence>MIAKLIVTLFSIVVVVGCVIGMAGWFDQESEMKSLTSHHVKFVHDQVCEPTNYKESCAETLESVNSTDHNEFIKATILAASDAVKESIKFSRRLGRKANNESWEKMALDDCQELLGNAMQELEVSYSLVNCSELNTINERSTQLQSCLSSVLAYQETCVDSFEDHSIIKPSMRKEMVDASHHIDNALAILSTLSNIPKSYKSDYHSPQNSRRLLSLGDGGYPTWFSAADRKLLALQDNGMIKPNAVVALDGSGQFRNISAALAAYPKRLKGRYVIYVKGGVYHEHVTVTRKQPNVFIYGDGPKKTVVTGKRSSASGVHTWRTATFAAEADGFIAKSIGFANTAGPGGRHAVALRVDSDMSAFFNCRMDGYQNTLFYQAKRQFYRNCVISGTVDFIFGYGAAVIQNSLVIVRRPRSNQKNVVTADGRKEQHATTGLVIHNCRIVPEKRLVPRRFKNPTYLGRPWKPFSRTIVMESQLADFIQPEGWMAWAGFLHLDTLYYAEYANTGPGANTNSRVEWNNFRIIDRNEALQFTAGGFLHGAEWIKEAGVPVLLGLLR</sequence>
<evidence type="ECO:0000313" key="15">
    <source>
        <dbReference type="EMBL" id="KAF2293743.1"/>
    </source>
</evidence>
<evidence type="ECO:0000256" key="9">
    <source>
        <dbReference type="ARBA" id="ARBA00023085"/>
    </source>
</evidence>
<dbReference type="SMART" id="SM00856">
    <property type="entry name" value="PMEI"/>
    <property type="match status" value="1"/>
</dbReference>
<dbReference type="Gene3D" id="1.20.140.40">
    <property type="entry name" value="Invertase/pectin methylesterase inhibitor family protein"/>
    <property type="match status" value="1"/>
</dbReference>
<evidence type="ECO:0000256" key="10">
    <source>
        <dbReference type="ARBA" id="ARBA00023316"/>
    </source>
</evidence>
<gene>
    <name evidence="15" type="ORF">GH714_004439</name>
</gene>
<dbReference type="Gene3D" id="2.160.20.10">
    <property type="entry name" value="Single-stranded right-handed beta-helix, Pectin lyase-like"/>
    <property type="match status" value="1"/>
</dbReference>
<evidence type="ECO:0000259" key="14">
    <source>
        <dbReference type="SMART" id="SM00856"/>
    </source>
</evidence>
<dbReference type="Proteomes" id="UP000467840">
    <property type="component" value="Chromosome 7"/>
</dbReference>
<comment type="caution">
    <text evidence="15">The sequence shown here is derived from an EMBL/GenBank/DDBJ whole genome shotgun (WGS) entry which is preliminary data.</text>
</comment>
<dbReference type="InterPro" id="IPR006501">
    <property type="entry name" value="Pectinesterase_inhib_dom"/>
</dbReference>
<dbReference type="GO" id="GO:0030599">
    <property type="term" value="F:pectinesterase activity"/>
    <property type="evidence" value="ECO:0007669"/>
    <property type="project" value="UniProtKB-UniRule"/>
</dbReference>
<feature type="active site" evidence="11">
    <location>
        <position position="393"/>
    </location>
</feature>
<evidence type="ECO:0000313" key="16">
    <source>
        <dbReference type="Proteomes" id="UP000467840"/>
    </source>
</evidence>
<comment type="catalytic activity">
    <reaction evidence="12">
        <text>[(1-&gt;4)-alpha-D-galacturonosyl methyl ester](n) + n H2O = [(1-&gt;4)-alpha-D-galacturonosyl](n) + n methanol + n H(+)</text>
        <dbReference type="Rhea" id="RHEA:22380"/>
        <dbReference type="Rhea" id="RHEA-COMP:14570"/>
        <dbReference type="Rhea" id="RHEA-COMP:14573"/>
        <dbReference type="ChEBI" id="CHEBI:15377"/>
        <dbReference type="ChEBI" id="CHEBI:15378"/>
        <dbReference type="ChEBI" id="CHEBI:17790"/>
        <dbReference type="ChEBI" id="CHEBI:140522"/>
        <dbReference type="ChEBI" id="CHEBI:140523"/>
        <dbReference type="EC" id="3.1.1.11"/>
    </reaction>
</comment>
<evidence type="ECO:0000256" key="5">
    <source>
        <dbReference type="ARBA" id="ARBA00013229"/>
    </source>
</evidence>
<evidence type="ECO:0000256" key="1">
    <source>
        <dbReference type="ARBA" id="ARBA00004191"/>
    </source>
</evidence>
<keyword evidence="10" id="KW-0961">Cell wall biogenesis/degradation</keyword>
<dbReference type="FunFam" id="2.160.20.10:FF:000029">
    <property type="entry name" value="Pectinesterase 4"/>
    <property type="match status" value="1"/>
</dbReference>
<dbReference type="PROSITE" id="PS00503">
    <property type="entry name" value="PECTINESTERASE_2"/>
    <property type="match status" value="1"/>
</dbReference>
<organism evidence="15 16">
    <name type="scientific">Hevea brasiliensis</name>
    <name type="common">Para rubber tree</name>
    <name type="synonym">Siphonia brasiliensis</name>
    <dbReference type="NCBI Taxonomy" id="3981"/>
    <lineage>
        <taxon>Eukaryota</taxon>
        <taxon>Viridiplantae</taxon>
        <taxon>Streptophyta</taxon>
        <taxon>Embryophyta</taxon>
        <taxon>Tracheophyta</taxon>
        <taxon>Spermatophyta</taxon>
        <taxon>Magnoliopsida</taxon>
        <taxon>eudicotyledons</taxon>
        <taxon>Gunneridae</taxon>
        <taxon>Pentapetalae</taxon>
        <taxon>rosids</taxon>
        <taxon>fabids</taxon>
        <taxon>Malpighiales</taxon>
        <taxon>Euphorbiaceae</taxon>
        <taxon>Crotonoideae</taxon>
        <taxon>Micrandreae</taxon>
        <taxon>Hevea</taxon>
    </lineage>
</organism>
<dbReference type="InterPro" id="IPR000070">
    <property type="entry name" value="Pectinesterase_cat"/>
</dbReference>
<evidence type="ECO:0000256" key="12">
    <source>
        <dbReference type="RuleBase" id="RU000589"/>
    </source>
</evidence>
<comment type="similarity">
    <text evidence="3">In the N-terminal section; belongs to the PMEI family.</text>
</comment>
<reference evidence="15 16" key="1">
    <citation type="journal article" date="2020" name="Mol. Plant">
        <title>The Chromosome-Based Rubber Tree Genome Provides New Insights into Spurge Genome Evolution and Rubber Biosynthesis.</title>
        <authorList>
            <person name="Liu J."/>
            <person name="Shi C."/>
            <person name="Shi C.C."/>
            <person name="Li W."/>
            <person name="Zhang Q.J."/>
            <person name="Zhang Y."/>
            <person name="Li K."/>
            <person name="Lu H.F."/>
            <person name="Shi C."/>
            <person name="Zhu S.T."/>
            <person name="Xiao Z.Y."/>
            <person name="Nan H."/>
            <person name="Yue Y."/>
            <person name="Zhu X.G."/>
            <person name="Wu Y."/>
            <person name="Hong X.N."/>
            <person name="Fan G.Y."/>
            <person name="Tong Y."/>
            <person name="Zhang D."/>
            <person name="Mao C.L."/>
            <person name="Liu Y.L."/>
            <person name="Hao S.J."/>
            <person name="Liu W.Q."/>
            <person name="Lv M.Q."/>
            <person name="Zhang H.B."/>
            <person name="Liu Y."/>
            <person name="Hu-Tang G.R."/>
            <person name="Wang J.P."/>
            <person name="Wang J.H."/>
            <person name="Sun Y.H."/>
            <person name="Ni S.B."/>
            <person name="Chen W.B."/>
            <person name="Zhang X.C."/>
            <person name="Jiao Y.N."/>
            <person name="Eichler E.E."/>
            <person name="Li G.H."/>
            <person name="Liu X."/>
            <person name="Gao L.Z."/>
        </authorList>
    </citation>
    <scope>NUCLEOTIDE SEQUENCE [LARGE SCALE GENOMIC DNA]</scope>
    <source>
        <strain evidence="16">cv. GT1</strain>
        <tissue evidence="15">Leaf</tissue>
    </source>
</reference>
<dbReference type="EC" id="3.1.1.11" evidence="5 12"/>
<dbReference type="GO" id="GO:0042545">
    <property type="term" value="P:cell wall modification"/>
    <property type="evidence" value="ECO:0007669"/>
    <property type="project" value="UniProtKB-UniRule"/>
</dbReference>
<dbReference type="SUPFAM" id="SSF51126">
    <property type="entry name" value="Pectin lyase-like"/>
    <property type="match status" value="1"/>
</dbReference>
<dbReference type="UniPathway" id="UPA00545">
    <property type="reaction ID" value="UER00823"/>
</dbReference>
<dbReference type="SUPFAM" id="SSF101148">
    <property type="entry name" value="Plant invertase/pectin methylesterase inhibitor"/>
    <property type="match status" value="1"/>
</dbReference>
<accession>A0A6A6L0N1</accession>
<evidence type="ECO:0000256" key="11">
    <source>
        <dbReference type="PROSITE-ProRule" id="PRU10040"/>
    </source>
</evidence>
<protein>
    <recommendedName>
        <fullName evidence="5 12">Pectinesterase</fullName>
        <ecNumber evidence="5 12">3.1.1.11</ecNumber>
    </recommendedName>
</protein>
<dbReference type="GO" id="GO:0004857">
    <property type="term" value="F:enzyme inhibitor activity"/>
    <property type="evidence" value="ECO:0007669"/>
    <property type="project" value="InterPro"/>
</dbReference>
<keyword evidence="13" id="KW-0812">Transmembrane</keyword>
<name>A0A6A6L0N1_HEVBR</name>
<dbReference type="InterPro" id="IPR033131">
    <property type="entry name" value="Pectinesterase_Asp_AS"/>
</dbReference>
<evidence type="ECO:0000256" key="2">
    <source>
        <dbReference type="ARBA" id="ARBA00005184"/>
    </source>
</evidence>
<keyword evidence="16" id="KW-1185">Reference proteome</keyword>
<dbReference type="InterPro" id="IPR012334">
    <property type="entry name" value="Pectin_lyas_fold"/>
</dbReference>
<dbReference type="Pfam" id="PF04043">
    <property type="entry name" value="PMEI"/>
    <property type="match status" value="1"/>
</dbReference>
<keyword evidence="7" id="KW-0964">Secreted</keyword>
<keyword evidence="13" id="KW-1133">Transmembrane helix</keyword>
<keyword evidence="13" id="KW-0472">Membrane</keyword>
<dbReference type="PANTHER" id="PTHR31707">
    <property type="entry name" value="PECTINESTERASE"/>
    <property type="match status" value="1"/>
</dbReference>